<dbReference type="Gene3D" id="1.25.40.10">
    <property type="entry name" value="Tetratricopeptide repeat domain"/>
    <property type="match status" value="3"/>
</dbReference>
<feature type="repeat" description="TPR" evidence="2">
    <location>
        <begin position="526"/>
        <end position="559"/>
    </location>
</feature>
<dbReference type="GO" id="GO:0000160">
    <property type="term" value="P:phosphorelay signal transduction system"/>
    <property type="evidence" value="ECO:0007669"/>
    <property type="project" value="InterPro"/>
</dbReference>
<feature type="region of interest" description="Disordered" evidence="4">
    <location>
        <begin position="717"/>
        <end position="745"/>
    </location>
</feature>
<evidence type="ECO:0000313" key="8">
    <source>
        <dbReference type="Proteomes" id="UP000252387"/>
    </source>
</evidence>
<protein>
    <submittedName>
        <fullName evidence="7">Tetratricopeptide repeat protein</fullName>
    </submittedName>
</protein>
<dbReference type="SMART" id="SM00028">
    <property type="entry name" value="TPR"/>
    <property type="match status" value="6"/>
</dbReference>
<dbReference type="Gene3D" id="3.40.50.10610">
    <property type="entry name" value="ABC-type transport auxiliary lipoprotein component"/>
    <property type="match status" value="1"/>
</dbReference>
<dbReference type="RefSeq" id="WP_114341262.1">
    <property type="nucleotide sequence ID" value="NZ_QFWQ01000003.1"/>
</dbReference>
<feature type="repeat" description="TPR" evidence="2">
    <location>
        <begin position="492"/>
        <end position="525"/>
    </location>
</feature>
<keyword evidence="8" id="KW-1185">Reference proteome</keyword>
<feature type="domain" description="OmpR/PhoB-type" evidence="6">
    <location>
        <begin position="13"/>
        <end position="111"/>
    </location>
</feature>
<name>A0A368KH53_9GAMM</name>
<keyword evidence="1 3" id="KW-0238">DNA-binding</keyword>
<dbReference type="CDD" id="cd00383">
    <property type="entry name" value="trans_reg_C"/>
    <property type="match status" value="1"/>
</dbReference>
<dbReference type="GO" id="GO:0003677">
    <property type="term" value="F:DNA binding"/>
    <property type="evidence" value="ECO:0007669"/>
    <property type="project" value="UniProtKB-UniRule"/>
</dbReference>
<dbReference type="Pfam" id="PF13414">
    <property type="entry name" value="TPR_11"/>
    <property type="match status" value="1"/>
</dbReference>
<dbReference type="SMART" id="SM00862">
    <property type="entry name" value="Trans_reg_C"/>
    <property type="match status" value="1"/>
</dbReference>
<dbReference type="InterPro" id="IPR001867">
    <property type="entry name" value="OmpR/PhoB-type_DNA-bd"/>
</dbReference>
<accession>A0A368KH53</accession>
<sequence>MDRTESGARNGGAAPYRFGDIVVDPAAHTLLRAGVPQPVEPKAFAVLLALLQRPGELIGRDDLLDQVWGHRHVTPGVLTRVIAQLRHALDEDPQQPRYIQTRHALGYSFIGQLDGTVDDAAAAVPEEAPSPAVTVPLPAEAAEPAPFPVSRPPETPRMWSAEGPALARPGRWFMLGAIVLLAGLAAWLTIQRHKPPPRPVAASVAVLPFANLSGRPGDDYFAEGLAEEMRDALAGVKGLKVAASVSPAASRDAVDARALGDRLGVASILSASVRREGARLRITARLTDTATGFTLWSHTYDRELSDVFDTQSDIAEEVVHALLGAIPGEDSALSKRLAATRSEAAFDTYLQGMQLLRHPDQPDAADQAIAHFGQALKQDSGFAKAQAGICHAETWRFQSQRSPTALDNAKAACQQAERMDPGAPEVDQALGDLYRVAGDPERALQHYRKSVQAPGQAMYAHVGMASVYAAQGHGDLALAEFQQALKLRPDDAYIHASIGYQQYLDGKIPQAVASYRRAVELDPKNADRWGTLGALYMRAGNNAAAAQALERAIEISPAADTLTNLGELRYQHGDYAAAVALRRQATTLTPDDFRAWGNLGEALRADPASNPADTRKAFEAAASRAERYLRAKPDDAQAVALLGLYRAILGDPAEARQLAVRAEALGGQPGEVALFNAETFALLGDPGAARQRLQAARAAGIAETQISSNYTFRRLGLWSPPPPAGTSRGTEPPAPPSSAGYSAGG</sequence>
<dbReference type="Gene3D" id="1.10.10.10">
    <property type="entry name" value="Winged helix-like DNA-binding domain superfamily/Winged helix DNA-binding domain"/>
    <property type="match status" value="1"/>
</dbReference>
<organism evidence="7 8">
    <name type="scientific">Rhodanobacter denitrificans</name>
    <dbReference type="NCBI Taxonomy" id="666685"/>
    <lineage>
        <taxon>Bacteria</taxon>
        <taxon>Pseudomonadati</taxon>
        <taxon>Pseudomonadota</taxon>
        <taxon>Gammaproteobacteria</taxon>
        <taxon>Lysobacterales</taxon>
        <taxon>Rhodanobacteraceae</taxon>
        <taxon>Rhodanobacter</taxon>
    </lineage>
</organism>
<evidence type="ECO:0000313" key="7">
    <source>
        <dbReference type="EMBL" id="RCS31187.1"/>
    </source>
</evidence>
<evidence type="ECO:0000256" key="4">
    <source>
        <dbReference type="SAM" id="MobiDB-lite"/>
    </source>
</evidence>
<evidence type="ECO:0000256" key="3">
    <source>
        <dbReference type="PROSITE-ProRule" id="PRU01091"/>
    </source>
</evidence>
<dbReference type="Proteomes" id="UP000252387">
    <property type="component" value="Unassembled WGS sequence"/>
</dbReference>
<evidence type="ECO:0000256" key="5">
    <source>
        <dbReference type="SAM" id="Phobius"/>
    </source>
</evidence>
<dbReference type="SUPFAM" id="SSF46894">
    <property type="entry name" value="C-terminal effector domain of the bipartite response regulators"/>
    <property type="match status" value="1"/>
</dbReference>
<dbReference type="PANTHER" id="PTHR12558">
    <property type="entry name" value="CELL DIVISION CYCLE 16,23,27"/>
    <property type="match status" value="1"/>
</dbReference>
<keyword evidence="2" id="KW-0802">TPR repeat</keyword>
<feature type="transmembrane region" description="Helical" evidence="5">
    <location>
        <begin position="172"/>
        <end position="190"/>
    </location>
</feature>
<keyword evidence="5" id="KW-0812">Transmembrane</keyword>
<gene>
    <name evidence="7" type="ORF">DEO45_05495</name>
</gene>
<keyword evidence="5" id="KW-1133">Transmembrane helix</keyword>
<dbReference type="InterPro" id="IPR019734">
    <property type="entry name" value="TPR_rpt"/>
</dbReference>
<evidence type="ECO:0000256" key="1">
    <source>
        <dbReference type="ARBA" id="ARBA00023125"/>
    </source>
</evidence>
<dbReference type="InterPro" id="IPR011990">
    <property type="entry name" value="TPR-like_helical_dom_sf"/>
</dbReference>
<dbReference type="SUPFAM" id="SSF48452">
    <property type="entry name" value="TPR-like"/>
    <property type="match status" value="2"/>
</dbReference>
<dbReference type="GO" id="GO:0006355">
    <property type="term" value="P:regulation of DNA-templated transcription"/>
    <property type="evidence" value="ECO:0007669"/>
    <property type="project" value="InterPro"/>
</dbReference>
<dbReference type="PROSITE" id="PS50005">
    <property type="entry name" value="TPR"/>
    <property type="match status" value="3"/>
</dbReference>
<dbReference type="Pfam" id="PF13432">
    <property type="entry name" value="TPR_16"/>
    <property type="match status" value="3"/>
</dbReference>
<dbReference type="Pfam" id="PF00486">
    <property type="entry name" value="Trans_reg_C"/>
    <property type="match status" value="1"/>
</dbReference>
<keyword evidence="5" id="KW-0472">Membrane</keyword>
<dbReference type="AlphaFoldDB" id="A0A368KH53"/>
<evidence type="ECO:0000259" key="6">
    <source>
        <dbReference type="PROSITE" id="PS51755"/>
    </source>
</evidence>
<dbReference type="OrthoDB" id="1971692at2"/>
<evidence type="ECO:0000256" key="2">
    <source>
        <dbReference type="PROSITE-ProRule" id="PRU00339"/>
    </source>
</evidence>
<feature type="repeat" description="TPR" evidence="2">
    <location>
        <begin position="458"/>
        <end position="491"/>
    </location>
</feature>
<dbReference type="InterPro" id="IPR036388">
    <property type="entry name" value="WH-like_DNA-bd_sf"/>
</dbReference>
<dbReference type="EMBL" id="QFWQ01000003">
    <property type="protein sequence ID" value="RCS31187.1"/>
    <property type="molecule type" value="Genomic_DNA"/>
</dbReference>
<feature type="DNA-binding region" description="OmpR/PhoB-type" evidence="3">
    <location>
        <begin position="13"/>
        <end position="111"/>
    </location>
</feature>
<dbReference type="PROSITE" id="PS51755">
    <property type="entry name" value="OMPR_PHOB"/>
    <property type="match status" value="1"/>
</dbReference>
<proteinExistence type="predicted"/>
<dbReference type="PANTHER" id="PTHR12558:SF13">
    <property type="entry name" value="CELL DIVISION CYCLE PROTEIN 27 HOMOLOG"/>
    <property type="match status" value="1"/>
</dbReference>
<reference evidence="7 8" key="1">
    <citation type="submission" date="2018-05" db="EMBL/GenBank/DDBJ databases">
        <title>Draft genome sequence of Rhodanobacter denitrificans Yn1 isolated from gold copper mine.</title>
        <authorList>
            <person name="Yang N."/>
            <person name="Mazhar H.S."/>
            <person name="Rensing C."/>
        </authorList>
    </citation>
    <scope>NUCLEOTIDE SEQUENCE [LARGE SCALE GENOMIC DNA]</scope>
    <source>
        <strain evidence="7 8">Yn1</strain>
    </source>
</reference>
<dbReference type="InterPro" id="IPR016032">
    <property type="entry name" value="Sig_transdc_resp-reg_C-effctor"/>
</dbReference>
<comment type="caution">
    <text evidence="7">The sequence shown here is derived from an EMBL/GenBank/DDBJ whole genome shotgun (WGS) entry which is preliminary data.</text>
</comment>